<reference evidence="4 5" key="1">
    <citation type="submission" date="2020-07" db="EMBL/GenBank/DDBJ databases">
        <title>Sequencing the genomes of 1000 actinobacteria strains.</title>
        <authorList>
            <person name="Klenk H.-P."/>
        </authorList>
    </citation>
    <scope>NUCLEOTIDE SEQUENCE [LARGE SCALE GENOMIC DNA]</scope>
    <source>
        <strain evidence="4 5">DSM 19082</strain>
    </source>
</reference>
<keyword evidence="2" id="KW-0472">Membrane</keyword>
<evidence type="ECO:0000259" key="3">
    <source>
        <dbReference type="Pfam" id="PF01471"/>
    </source>
</evidence>
<gene>
    <name evidence="4" type="ORF">BJ958_002378</name>
</gene>
<dbReference type="InterPro" id="IPR036366">
    <property type="entry name" value="PGBDSf"/>
</dbReference>
<feature type="compositionally biased region" description="Pro residues" evidence="1">
    <location>
        <begin position="147"/>
        <end position="163"/>
    </location>
</feature>
<dbReference type="AlphaFoldDB" id="A0A852RW99"/>
<dbReference type="InterPro" id="IPR036365">
    <property type="entry name" value="PGBD-like_sf"/>
</dbReference>
<name>A0A852RW99_9ACTN</name>
<feature type="region of interest" description="Disordered" evidence="1">
    <location>
        <begin position="145"/>
        <end position="167"/>
    </location>
</feature>
<keyword evidence="2" id="KW-1133">Transmembrane helix</keyword>
<organism evidence="4 5">
    <name type="scientific">Nocardioides kongjuensis</name>
    <dbReference type="NCBI Taxonomy" id="349522"/>
    <lineage>
        <taxon>Bacteria</taxon>
        <taxon>Bacillati</taxon>
        <taxon>Actinomycetota</taxon>
        <taxon>Actinomycetes</taxon>
        <taxon>Propionibacteriales</taxon>
        <taxon>Nocardioidaceae</taxon>
        <taxon>Nocardioides</taxon>
    </lineage>
</organism>
<protein>
    <recommendedName>
        <fullName evidence="3">Peptidoglycan binding-like domain-containing protein</fullName>
    </recommendedName>
</protein>
<keyword evidence="5" id="KW-1185">Reference proteome</keyword>
<feature type="region of interest" description="Disordered" evidence="1">
    <location>
        <begin position="221"/>
        <end position="265"/>
    </location>
</feature>
<comment type="caution">
    <text evidence="4">The sequence shown here is derived from an EMBL/GenBank/DDBJ whole genome shotgun (WGS) entry which is preliminary data.</text>
</comment>
<dbReference type="Proteomes" id="UP000582231">
    <property type="component" value="Unassembled WGS sequence"/>
</dbReference>
<evidence type="ECO:0000313" key="4">
    <source>
        <dbReference type="EMBL" id="NYD30832.1"/>
    </source>
</evidence>
<dbReference type="InterPro" id="IPR002477">
    <property type="entry name" value="Peptidoglycan-bd-like"/>
</dbReference>
<evidence type="ECO:0000256" key="2">
    <source>
        <dbReference type="SAM" id="Phobius"/>
    </source>
</evidence>
<dbReference type="Gene3D" id="1.10.101.10">
    <property type="entry name" value="PGBD-like superfamily/PGBD"/>
    <property type="match status" value="1"/>
</dbReference>
<dbReference type="Pfam" id="PF01471">
    <property type="entry name" value="PG_binding_1"/>
    <property type="match status" value="1"/>
</dbReference>
<keyword evidence="2" id="KW-0812">Transmembrane</keyword>
<accession>A0A852RW99</accession>
<feature type="transmembrane region" description="Helical" evidence="2">
    <location>
        <begin position="192"/>
        <end position="218"/>
    </location>
</feature>
<evidence type="ECO:0000313" key="5">
    <source>
        <dbReference type="Proteomes" id="UP000582231"/>
    </source>
</evidence>
<dbReference type="RefSeq" id="WP_179727030.1">
    <property type="nucleotide sequence ID" value="NZ_BAABEF010000001.1"/>
</dbReference>
<dbReference type="SUPFAM" id="SSF47090">
    <property type="entry name" value="PGBD-like"/>
    <property type="match status" value="1"/>
</dbReference>
<sequence length="456" mass="46847">MEIQHELAELSRTAGPQVFDEAEPFRAAVDDFLTSDSVTTGELNLLVDAVRLRGFARLTEMLDRGAAPAAALDAAAEQLARDRGTTEVAGAGWALAVLGFAVGRVGEDQVRVRRAAMIAGPGSVPAPPSAPPPAPAALTLPAQQLAPPQPQPAATLPPPPPVAAQPVAPLPLRAQPLPVLPPLPRRRGRTGLVVGLVALVVLVLAAGGAGVAVLLHALSSDDGPTTARSGPGTSTPTSSATGDGTGDSDVPTDSGDGADDPLGIGYPHRDLACGSGFIVVLTSSEGPSPAATAGEALDRFPRAGGRAYLEPGQSCPNLSNLTNKVNLSVVPYLGPFPDAVGACEARMASTDTTTYVIGVAEDATAATYCACSYDAADLPPLNDVDDADPVGNDRFWTLELQYMLWEAGYNPDKLVPGRYGERTVAFVRALQADHDLTTTGALDAATWTALQDRVCP</sequence>
<proteinExistence type="predicted"/>
<evidence type="ECO:0000256" key="1">
    <source>
        <dbReference type="SAM" id="MobiDB-lite"/>
    </source>
</evidence>
<feature type="domain" description="Peptidoglycan binding-like" evidence="3">
    <location>
        <begin position="399"/>
        <end position="450"/>
    </location>
</feature>
<feature type="compositionally biased region" description="Low complexity" evidence="1">
    <location>
        <begin position="223"/>
        <end position="242"/>
    </location>
</feature>
<dbReference type="EMBL" id="JACCBF010000001">
    <property type="protein sequence ID" value="NYD30832.1"/>
    <property type="molecule type" value="Genomic_DNA"/>
</dbReference>